<dbReference type="Pfam" id="PF01556">
    <property type="entry name" value="DnaJ_C"/>
    <property type="match status" value="1"/>
</dbReference>
<evidence type="ECO:0000256" key="5">
    <source>
        <dbReference type="ARBA" id="ARBA00023186"/>
    </source>
</evidence>
<dbReference type="EMBL" id="CP019124">
    <property type="protein sequence ID" value="APX88441.1"/>
    <property type="molecule type" value="Genomic_DNA"/>
</dbReference>
<dbReference type="PANTHER" id="PTHR43096:SF52">
    <property type="entry name" value="DNAJ HOMOLOG 1, MITOCHONDRIAL-RELATED"/>
    <property type="match status" value="1"/>
</dbReference>
<evidence type="ECO:0000256" key="4">
    <source>
        <dbReference type="ARBA" id="ARBA00022833"/>
    </source>
</evidence>
<dbReference type="InterPro" id="IPR036869">
    <property type="entry name" value="J_dom_sf"/>
</dbReference>
<name>A0A1U7DEQ1_9RHOB</name>
<accession>A0A2M9DHH6</accession>
<keyword evidence="3" id="KW-0863">Zinc-finger</keyword>
<organism evidence="6 7">
    <name type="scientific">Brevirhabdus pacifica</name>
    <dbReference type="NCBI Taxonomy" id="1267768"/>
    <lineage>
        <taxon>Bacteria</taxon>
        <taxon>Pseudomonadati</taxon>
        <taxon>Pseudomonadota</taxon>
        <taxon>Alphaproteobacteria</taxon>
        <taxon>Rhodobacterales</taxon>
        <taxon>Paracoccaceae</taxon>
        <taxon>Brevirhabdus</taxon>
    </lineage>
</organism>
<dbReference type="OrthoDB" id="9779889at2"/>
<reference evidence="6 7" key="1">
    <citation type="submission" date="2017-01" db="EMBL/GenBank/DDBJ databases">
        <title>Genomic analysis of Xuhuaishuia manganoxidans DY6-4.</title>
        <authorList>
            <person name="Wang X."/>
        </authorList>
    </citation>
    <scope>NUCLEOTIDE SEQUENCE [LARGE SCALE GENOMIC DNA]</scope>
    <source>
        <strain evidence="6 7">DY6-4</strain>
    </source>
</reference>
<dbReference type="GO" id="GO:0042026">
    <property type="term" value="P:protein refolding"/>
    <property type="evidence" value="ECO:0007669"/>
    <property type="project" value="TreeGrafter"/>
</dbReference>
<dbReference type="Gene3D" id="2.60.260.20">
    <property type="entry name" value="Urease metallochaperone UreE, N-terminal domain"/>
    <property type="match status" value="2"/>
</dbReference>
<dbReference type="STRING" id="1267768.BV394_00760"/>
<evidence type="ECO:0000256" key="1">
    <source>
        <dbReference type="ARBA" id="ARBA00022723"/>
    </source>
</evidence>
<keyword evidence="2" id="KW-0677">Repeat</keyword>
<dbReference type="Pfam" id="PF00226">
    <property type="entry name" value="DnaJ"/>
    <property type="match status" value="1"/>
</dbReference>
<gene>
    <name evidence="6" type="ORF">BV394_00760</name>
</gene>
<dbReference type="PROSITE" id="PS50076">
    <property type="entry name" value="DNAJ_2"/>
    <property type="match status" value="1"/>
</dbReference>
<dbReference type="RefSeq" id="WP_076978465.1">
    <property type="nucleotide sequence ID" value="NZ_CP019124.1"/>
</dbReference>
<dbReference type="FunFam" id="2.60.260.20:FF:000005">
    <property type="entry name" value="Chaperone protein dnaJ 1, mitochondrial"/>
    <property type="match status" value="1"/>
</dbReference>
<dbReference type="CDD" id="cd06257">
    <property type="entry name" value="DnaJ"/>
    <property type="match status" value="1"/>
</dbReference>
<dbReference type="InterPro" id="IPR018253">
    <property type="entry name" value="DnaJ_domain_CS"/>
</dbReference>
<sequence length="339" mass="36221">MSDDPYAALGLTKSASTDEIKKAYRKIARTDHPDLKPGDAAAEARFKAASSAYDLLKDPEKRKRYDAGEIDASGAERPQRQYYRDYAGAADNPYRSGPRFEEGVDPADIFAEFMRQNARAGRAGGGQRGFDGGFGGGFDQGPGGGFGQGFGQGFGSGYDAPGADMRYALEVPFMDAALGGKTRITMPDGRGLEVSIPKGTADGQTIRLRGKGAPGMGKGKPGDALITISVAPHPTFTREGNDILVTLPITIDEAILGGKVEVPTIDGPVKLNIPKGASSGQTLRMRGRGVAPARGAKGDQRVELRIVAPPEVDEELSKFMEQWREKHAYDPRKDRGMRT</sequence>
<protein>
    <submittedName>
        <fullName evidence="6">Molecular chaperone DnaJ</fullName>
    </submittedName>
</protein>
<evidence type="ECO:0000256" key="2">
    <source>
        <dbReference type="ARBA" id="ARBA00022737"/>
    </source>
</evidence>
<dbReference type="AlphaFoldDB" id="A0A1U7DEQ1"/>
<dbReference type="Proteomes" id="UP000187266">
    <property type="component" value="Chromosome"/>
</dbReference>
<dbReference type="GO" id="GO:0051082">
    <property type="term" value="F:unfolded protein binding"/>
    <property type="evidence" value="ECO:0007669"/>
    <property type="project" value="InterPro"/>
</dbReference>
<dbReference type="InterPro" id="IPR008971">
    <property type="entry name" value="HSP40/DnaJ_pept-bd"/>
</dbReference>
<dbReference type="SUPFAM" id="SSF49493">
    <property type="entry name" value="HSP40/DnaJ peptide-binding domain"/>
    <property type="match status" value="2"/>
</dbReference>
<dbReference type="CDD" id="cd10747">
    <property type="entry name" value="DnaJ_C"/>
    <property type="match status" value="1"/>
</dbReference>
<dbReference type="InterPro" id="IPR002939">
    <property type="entry name" value="DnaJ_C"/>
</dbReference>
<dbReference type="SUPFAM" id="SSF46565">
    <property type="entry name" value="Chaperone J-domain"/>
    <property type="match status" value="1"/>
</dbReference>
<dbReference type="PRINTS" id="PR00625">
    <property type="entry name" value="JDOMAIN"/>
</dbReference>
<proteinExistence type="predicted"/>
<dbReference type="SMART" id="SM00271">
    <property type="entry name" value="DnaJ"/>
    <property type="match status" value="1"/>
</dbReference>
<dbReference type="PROSITE" id="PS00636">
    <property type="entry name" value="DNAJ_1"/>
    <property type="match status" value="1"/>
</dbReference>
<keyword evidence="5" id="KW-0143">Chaperone</keyword>
<dbReference type="GO" id="GO:0008270">
    <property type="term" value="F:zinc ion binding"/>
    <property type="evidence" value="ECO:0007669"/>
    <property type="project" value="UniProtKB-KW"/>
</dbReference>
<dbReference type="PANTHER" id="PTHR43096">
    <property type="entry name" value="DNAJ HOMOLOG 1, MITOCHONDRIAL-RELATED"/>
    <property type="match status" value="1"/>
</dbReference>
<evidence type="ECO:0000256" key="3">
    <source>
        <dbReference type="ARBA" id="ARBA00022771"/>
    </source>
</evidence>
<keyword evidence="4" id="KW-0862">Zinc</keyword>
<keyword evidence="7" id="KW-1185">Reference proteome</keyword>
<accession>A0A1U7DEQ1</accession>
<dbReference type="InterPro" id="IPR001623">
    <property type="entry name" value="DnaJ_domain"/>
</dbReference>
<evidence type="ECO:0000313" key="7">
    <source>
        <dbReference type="Proteomes" id="UP000187266"/>
    </source>
</evidence>
<dbReference type="GO" id="GO:0005737">
    <property type="term" value="C:cytoplasm"/>
    <property type="evidence" value="ECO:0007669"/>
    <property type="project" value="TreeGrafter"/>
</dbReference>
<dbReference type="Gene3D" id="1.10.287.110">
    <property type="entry name" value="DnaJ domain"/>
    <property type="match status" value="1"/>
</dbReference>
<keyword evidence="1" id="KW-0479">Metal-binding</keyword>
<evidence type="ECO:0000313" key="6">
    <source>
        <dbReference type="EMBL" id="APX88441.1"/>
    </source>
</evidence>